<dbReference type="EMBL" id="SNVV01000001">
    <property type="protein sequence ID" value="TDN57072.1"/>
    <property type="molecule type" value="Genomic_DNA"/>
</dbReference>
<dbReference type="RefSeq" id="WP_133587918.1">
    <property type="nucleotide sequence ID" value="NZ_SNVV01000001.1"/>
</dbReference>
<evidence type="ECO:0000256" key="3">
    <source>
        <dbReference type="ARBA" id="ARBA00009677"/>
    </source>
</evidence>
<dbReference type="GO" id="GO:0009424">
    <property type="term" value="C:bacterial-type flagellum hook"/>
    <property type="evidence" value="ECO:0007669"/>
    <property type="project" value="UniProtKB-UniRule"/>
</dbReference>
<feature type="domain" description="Flagellar hook-associated protein FlgK helical" evidence="9">
    <location>
        <begin position="91"/>
        <end position="321"/>
    </location>
</feature>
<dbReference type="NCBIfam" id="TIGR02492">
    <property type="entry name" value="flgK_ends"/>
    <property type="match status" value="1"/>
</dbReference>
<name>A0A4R6EFL2_9RHOO</name>
<protein>
    <recommendedName>
        <fullName evidence="4 7">Flagellar hook-associated protein 1</fullName>
        <shortName evidence="7">HAP1</shortName>
    </recommendedName>
</protein>
<evidence type="ECO:0000259" key="8">
    <source>
        <dbReference type="Pfam" id="PF06429"/>
    </source>
</evidence>
<keyword evidence="10" id="KW-0282">Flagellum</keyword>
<dbReference type="GO" id="GO:0005576">
    <property type="term" value="C:extracellular region"/>
    <property type="evidence" value="ECO:0007669"/>
    <property type="project" value="UniProtKB-SubCell"/>
</dbReference>
<evidence type="ECO:0000313" key="10">
    <source>
        <dbReference type="EMBL" id="TDN57072.1"/>
    </source>
</evidence>
<organism evidence="10 11">
    <name type="scientific">Azoarcus indigens</name>
    <dbReference type="NCBI Taxonomy" id="29545"/>
    <lineage>
        <taxon>Bacteria</taxon>
        <taxon>Pseudomonadati</taxon>
        <taxon>Pseudomonadota</taxon>
        <taxon>Betaproteobacteria</taxon>
        <taxon>Rhodocyclales</taxon>
        <taxon>Zoogloeaceae</taxon>
        <taxon>Azoarcus</taxon>
    </lineage>
</organism>
<evidence type="ECO:0000256" key="2">
    <source>
        <dbReference type="ARBA" id="ARBA00004613"/>
    </source>
</evidence>
<comment type="similarity">
    <text evidence="3 7">Belongs to the flagella basal body rod proteins family.</text>
</comment>
<dbReference type="PANTHER" id="PTHR30033:SF1">
    <property type="entry name" value="FLAGELLAR HOOK-ASSOCIATED PROTEIN 1"/>
    <property type="match status" value="1"/>
</dbReference>
<evidence type="ECO:0000256" key="4">
    <source>
        <dbReference type="ARBA" id="ARBA00016244"/>
    </source>
</evidence>
<dbReference type="GO" id="GO:0005198">
    <property type="term" value="F:structural molecule activity"/>
    <property type="evidence" value="ECO:0007669"/>
    <property type="project" value="UniProtKB-UniRule"/>
</dbReference>
<dbReference type="Pfam" id="PF06429">
    <property type="entry name" value="Flg_bbr_C"/>
    <property type="match status" value="1"/>
</dbReference>
<comment type="caution">
    <text evidence="10">The sequence shown here is derived from an EMBL/GenBank/DDBJ whole genome shotgun (WGS) entry which is preliminary data.</text>
</comment>
<keyword evidence="6 7" id="KW-0975">Bacterial flagellum</keyword>
<dbReference type="SUPFAM" id="SSF64518">
    <property type="entry name" value="Phase 1 flagellin"/>
    <property type="match status" value="1"/>
</dbReference>
<evidence type="ECO:0000256" key="6">
    <source>
        <dbReference type="ARBA" id="ARBA00023143"/>
    </source>
</evidence>
<dbReference type="InterPro" id="IPR002371">
    <property type="entry name" value="FlgK"/>
</dbReference>
<gene>
    <name evidence="7" type="primary">flgK</name>
    <name evidence="10" type="ORF">C7389_101456</name>
</gene>
<comment type="subcellular location">
    <subcellularLocation>
        <location evidence="1 7">Bacterial flagellum</location>
    </subcellularLocation>
    <subcellularLocation>
        <location evidence="2 7">Secreted</location>
    </subcellularLocation>
</comment>
<sequence length="459" mass="47784">MSMINNALSGALAAQVGLNMTSQNVANMMTPGYTRQGVLLSSVQPLAGGVLAAGNGVTVSSLLRFSDGYKSVQMWQANSSLGQYSTTQPYLTQLEQVMGDDTSNLNSGLDAFFAALNAASVDPSSSPLRQQVISAADAAAQRFNSINQVLVNQRQAVFQQRATTVSLINGLSAGIADLNKQIAAAQATGGNTSGLVDARDLKIDELSKLVGVQVVDQADGTRSVSLRSGQPLVVGSLAGTLGLEGNLDGSQTLKLSFAQESFVVKGDKLSGELGGLNDFENTVLVPLMESVTEMANQFSTRVNDLLADGYTPAGAAGGPLFEFDATSTSSILKVSDGFLAADLAFSSDPALPGDSGNLLNLIGIQSSQVTLSSIGTVSFSDAATQLVGKLAMDSQQNQTSMSTAETVRNQAEESWKSTSGVNEDEEAISLIQFQQMYQANMKVIAVANELFDNTLAAMG</sequence>
<evidence type="ECO:0000256" key="5">
    <source>
        <dbReference type="ARBA" id="ARBA00022525"/>
    </source>
</evidence>
<dbReference type="GO" id="GO:0044780">
    <property type="term" value="P:bacterial-type flagellum assembly"/>
    <property type="evidence" value="ECO:0007669"/>
    <property type="project" value="InterPro"/>
</dbReference>
<proteinExistence type="inferred from homology"/>
<dbReference type="OrthoDB" id="9802553at2"/>
<evidence type="ECO:0000256" key="7">
    <source>
        <dbReference type="RuleBase" id="RU362065"/>
    </source>
</evidence>
<accession>A0A4R6EFL2</accession>
<evidence type="ECO:0000259" key="9">
    <source>
        <dbReference type="Pfam" id="PF22638"/>
    </source>
</evidence>
<evidence type="ECO:0000313" key="11">
    <source>
        <dbReference type="Proteomes" id="UP000295129"/>
    </source>
</evidence>
<keyword evidence="5 7" id="KW-0964">Secreted</keyword>
<dbReference type="InterPro" id="IPR053927">
    <property type="entry name" value="FlgK_helical"/>
</dbReference>
<dbReference type="AlphaFoldDB" id="A0A4R6EFL2"/>
<evidence type="ECO:0000256" key="1">
    <source>
        <dbReference type="ARBA" id="ARBA00004365"/>
    </source>
</evidence>
<feature type="domain" description="Flagellar basal-body/hook protein C-terminal" evidence="8">
    <location>
        <begin position="418"/>
        <end position="455"/>
    </location>
</feature>
<keyword evidence="10" id="KW-0966">Cell projection</keyword>
<dbReference type="PANTHER" id="PTHR30033">
    <property type="entry name" value="FLAGELLAR HOOK-ASSOCIATED PROTEIN 1"/>
    <property type="match status" value="1"/>
</dbReference>
<reference evidence="10 11" key="1">
    <citation type="submission" date="2019-03" db="EMBL/GenBank/DDBJ databases">
        <title>Genomic Encyclopedia of Type Strains, Phase IV (KMG-IV): sequencing the most valuable type-strain genomes for metagenomic binning, comparative biology and taxonomic classification.</title>
        <authorList>
            <person name="Goeker M."/>
        </authorList>
    </citation>
    <scope>NUCLEOTIDE SEQUENCE [LARGE SCALE GENOMIC DNA]</scope>
    <source>
        <strain evidence="10 11">DSM 12121</strain>
    </source>
</reference>
<dbReference type="InterPro" id="IPR010930">
    <property type="entry name" value="Flg_bb/hook_C_dom"/>
</dbReference>
<dbReference type="PRINTS" id="PR01005">
    <property type="entry name" value="FLGHOOKAP1"/>
</dbReference>
<dbReference type="Proteomes" id="UP000295129">
    <property type="component" value="Unassembled WGS sequence"/>
</dbReference>
<dbReference type="Pfam" id="PF22638">
    <property type="entry name" value="FlgK_D1"/>
    <property type="match status" value="1"/>
</dbReference>
<keyword evidence="11" id="KW-1185">Reference proteome</keyword>
<keyword evidence="10" id="KW-0969">Cilium</keyword>